<organism evidence="7 8">
    <name type="scientific">Williamsia limnetica</name>
    <dbReference type="NCBI Taxonomy" id="882452"/>
    <lineage>
        <taxon>Bacteria</taxon>
        <taxon>Bacillati</taxon>
        <taxon>Actinomycetota</taxon>
        <taxon>Actinomycetes</taxon>
        <taxon>Mycobacteriales</taxon>
        <taxon>Nocardiaceae</taxon>
        <taxon>Williamsia</taxon>
    </lineage>
</organism>
<sequence length="200" mass="21484">MIMKPGTTTASPGMLLGYARAGAGRRSLESQIDELTDGGVEPNRIYSDNIADLTTARPGLSALLDYARAGDTTVVVGIDRLGRTIDEVFVTARELARRHIGIRSLDEGVDSTEVAGGMIVGVLASLAELDDENRSVRQSRATHPRPDSTAVGRPRALDDDQVALAERMRARGDSVPTIATRLGVSRATLYRSLAERRSVR</sequence>
<protein>
    <submittedName>
        <fullName evidence="7">DNA invertase Pin-like site-specific DNA recombinase</fullName>
    </submittedName>
</protein>
<dbReference type="InterPro" id="IPR006118">
    <property type="entry name" value="Recombinase_CS"/>
</dbReference>
<proteinExistence type="inferred from homology"/>
<dbReference type="PANTHER" id="PTHR30461:SF26">
    <property type="entry name" value="RESOLVASE HOMOLOG YNEB"/>
    <property type="match status" value="1"/>
</dbReference>
<evidence type="ECO:0000259" key="6">
    <source>
        <dbReference type="PROSITE" id="PS51736"/>
    </source>
</evidence>
<dbReference type="EMBL" id="QJSP01000001">
    <property type="protein sequence ID" value="PYE21097.1"/>
    <property type="molecule type" value="Genomic_DNA"/>
</dbReference>
<dbReference type="CDD" id="cd03768">
    <property type="entry name" value="SR_ResInv"/>
    <property type="match status" value="1"/>
</dbReference>
<dbReference type="SMART" id="SM00857">
    <property type="entry name" value="Resolvase"/>
    <property type="match status" value="1"/>
</dbReference>
<accession>A0A318RQC2</accession>
<keyword evidence="4" id="KW-0233">DNA recombination</keyword>
<dbReference type="Gene3D" id="1.10.10.60">
    <property type="entry name" value="Homeodomain-like"/>
    <property type="match status" value="1"/>
</dbReference>
<dbReference type="Gene3D" id="3.40.50.1390">
    <property type="entry name" value="Resolvase, N-terminal catalytic domain"/>
    <property type="match status" value="1"/>
</dbReference>
<feature type="region of interest" description="Disordered" evidence="5">
    <location>
        <begin position="133"/>
        <end position="155"/>
    </location>
</feature>
<keyword evidence="2" id="KW-0229">DNA integration</keyword>
<dbReference type="InterPro" id="IPR006120">
    <property type="entry name" value="Resolvase_HTH_dom"/>
</dbReference>
<dbReference type="SUPFAM" id="SSF46689">
    <property type="entry name" value="Homeodomain-like"/>
    <property type="match status" value="1"/>
</dbReference>
<comment type="similarity">
    <text evidence="1">Belongs to the site-specific recombinase resolvase family.</text>
</comment>
<comment type="caution">
    <text evidence="7">The sequence shown here is derived from an EMBL/GenBank/DDBJ whole genome shotgun (WGS) entry which is preliminary data.</text>
</comment>
<keyword evidence="3" id="KW-0238">DNA-binding</keyword>
<dbReference type="GO" id="GO:0015074">
    <property type="term" value="P:DNA integration"/>
    <property type="evidence" value="ECO:0007669"/>
    <property type="project" value="UniProtKB-KW"/>
</dbReference>
<gene>
    <name evidence="7" type="ORF">DFR67_101491</name>
</gene>
<dbReference type="CDD" id="cd00569">
    <property type="entry name" value="HTH_Hin_like"/>
    <property type="match status" value="1"/>
</dbReference>
<evidence type="ECO:0000313" key="8">
    <source>
        <dbReference type="Proteomes" id="UP000247591"/>
    </source>
</evidence>
<dbReference type="PROSITE" id="PS00398">
    <property type="entry name" value="RECOMBINASES_2"/>
    <property type="match status" value="1"/>
</dbReference>
<evidence type="ECO:0000256" key="2">
    <source>
        <dbReference type="ARBA" id="ARBA00022908"/>
    </source>
</evidence>
<name>A0A318RQC2_WILLI</name>
<reference evidence="7 8" key="1">
    <citation type="submission" date="2018-06" db="EMBL/GenBank/DDBJ databases">
        <title>Genomic Encyclopedia of Type Strains, Phase IV (KMG-IV): sequencing the most valuable type-strain genomes for metagenomic binning, comparative biology and taxonomic classification.</title>
        <authorList>
            <person name="Goeker M."/>
        </authorList>
    </citation>
    <scope>NUCLEOTIDE SEQUENCE [LARGE SCALE GENOMIC DNA]</scope>
    <source>
        <strain evidence="7 8">DSM 45521</strain>
    </source>
</reference>
<dbReference type="InterPro" id="IPR009057">
    <property type="entry name" value="Homeodomain-like_sf"/>
</dbReference>
<keyword evidence="8" id="KW-1185">Reference proteome</keyword>
<dbReference type="PANTHER" id="PTHR30461">
    <property type="entry name" value="DNA-INVERTASE FROM LAMBDOID PROPHAGE"/>
    <property type="match status" value="1"/>
</dbReference>
<dbReference type="Pfam" id="PF00239">
    <property type="entry name" value="Resolvase"/>
    <property type="match status" value="1"/>
</dbReference>
<dbReference type="Pfam" id="PF02796">
    <property type="entry name" value="HTH_7"/>
    <property type="match status" value="1"/>
</dbReference>
<dbReference type="PROSITE" id="PS51736">
    <property type="entry name" value="RECOMBINASES_3"/>
    <property type="match status" value="1"/>
</dbReference>
<evidence type="ECO:0000256" key="1">
    <source>
        <dbReference type="ARBA" id="ARBA00009913"/>
    </source>
</evidence>
<dbReference type="AlphaFoldDB" id="A0A318RQC2"/>
<dbReference type="InterPro" id="IPR006119">
    <property type="entry name" value="Resolv_N"/>
</dbReference>
<dbReference type="GO" id="GO:0000150">
    <property type="term" value="F:DNA strand exchange activity"/>
    <property type="evidence" value="ECO:0007669"/>
    <property type="project" value="InterPro"/>
</dbReference>
<evidence type="ECO:0000313" key="7">
    <source>
        <dbReference type="EMBL" id="PYE21097.1"/>
    </source>
</evidence>
<dbReference type="GO" id="GO:0003677">
    <property type="term" value="F:DNA binding"/>
    <property type="evidence" value="ECO:0007669"/>
    <property type="project" value="UniProtKB-KW"/>
</dbReference>
<dbReference type="InterPro" id="IPR036162">
    <property type="entry name" value="Resolvase-like_N_sf"/>
</dbReference>
<dbReference type="Proteomes" id="UP000247591">
    <property type="component" value="Unassembled WGS sequence"/>
</dbReference>
<evidence type="ECO:0000256" key="5">
    <source>
        <dbReference type="SAM" id="MobiDB-lite"/>
    </source>
</evidence>
<dbReference type="InterPro" id="IPR050639">
    <property type="entry name" value="SSR_resolvase"/>
</dbReference>
<dbReference type="SUPFAM" id="SSF53041">
    <property type="entry name" value="Resolvase-like"/>
    <property type="match status" value="1"/>
</dbReference>
<feature type="domain" description="Resolvase/invertase-type recombinase catalytic" evidence="6">
    <location>
        <begin position="14"/>
        <end position="149"/>
    </location>
</feature>
<evidence type="ECO:0000256" key="4">
    <source>
        <dbReference type="ARBA" id="ARBA00023172"/>
    </source>
</evidence>
<evidence type="ECO:0000256" key="3">
    <source>
        <dbReference type="ARBA" id="ARBA00023125"/>
    </source>
</evidence>